<organism evidence="4 5">
    <name type="scientific">Aduncisulcus paluster</name>
    <dbReference type="NCBI Taxonomy" id="2918883"/>
    <lineage>
        <taxon>Eukaryota</taxon>
        <taxon>Metamonada</taxon>
        <taxon>Carpediemonas-like organisms</taxon>
        <taxon>Aduncisulcus</taxon>
    </lineage>
</organism>
<protein>
    <submittedName>
        <fullName evidence="4">V-type ATPase subunit E like protein</fullName>
    </submittedName>
</protein>
<sequence length="234" mass="26325">MAESGIAHMIAFMKLEAEKKALMITTQAENEAESQRIAETTKARKEIDFQYEKKCQRREEKRKIKLAQAQKDAQLSVLEERKKIIDSMYETIRERISLMTGSEKYEDIIVDLIKQAAVTLQKPELLVQCRPCDKHIVESAIGKVNSLDAEELGVSLKSLALSTYTLGHAWKKGEDPAGSCLGGIVVSDSTHELNVDCTFDARLAAAKRMHAPALRSTLFADEKKEEEKEEIEEL</sequence>
<dbReference type="Pfam" id="PF01991">
    <property type="entry name" value="vATP-synt_E"/>
    <property type="match status" value="1"/>
</dbReference>
<keyword evidence="2" id="KW-0813">Transport</keyword>
<evidence type="ECO:0000256" key="1">
    <source>
        <dbReference type="ARBA" id="ARBA00005901"/>
    </source>
</evidence>
<dbReference type="InterPro" id="IPR002842">
    <property type="entry name" value="ATPase_V1_Esu"/>
</dbReference>
<evidence type="ECO:0000256" key="2">
    <source>
        <dbReference type="ARBA" id="ARBA00022448"/>
    </source>
</evidence>
<dbReference type="SUPFAM" id="SSF160527">
    <property type="entry name" value="V-type ATPase subunit E-like"/>
    <property type="match status" value="1"/>
</dbReference>
<evidence type="ECO:0000313" key="5">
    <source>
        <dbReference type="Proteomes" id="UP001057375"/>
    </source>
</evidence>
<keyword evidence="3" id="KW-0406">Ion transport</keyword>
<proteinExistence type="inferred from homology"/>
<comment type="similarity">
    <text evidence="1">Belongs to the V-ATPase E subunit family.</text>
</comment>
<reference evidence="4" key="1">
    <citation type="submission" date="2022-03" db="EMBL/GenBank/DDBJ databases">
        <title>Draft genome sequence of Aduncisulcus paluster, a free-living microaerophilic Fornicata.</title>
        <authorList>
            <person name="Yuyama I."/>
            <person name="Kume K."/>
            <person name="Tamura T."/>
            <person name="Inagaki Y."/>
            <person name="Hashimoto T."/>
        </authorList>
    </citation>
    <scope>NUCLEOTIDE SEQUENCE</scope>
    <source>
        <strain evidence="4">NY0171</strain>
    </source>
</reference>
<gene>
    <name evidence="4" type="ORF">ADUPG1_012158</name>
</gene>
<dbReference type="Gene3D" id="3.30.2320.30">
    <property type="entry name" value="ATP synthase, E subunit, C-terminal"/>
    <property type="match status" value="1"/>
</dbReference>
<dbReference type="PANTHER" id="PTHR45715">
    <property type="entry name" value="ATPASE H+-TRANSPORTING V1 SUBUNIT E1A-RELATED"/>
    <property type="match status" value="1"/>
</dbReference>
<dbReference type="Proteomes" id="UP001057375">
    <property type="component" value="Unassembled WGS sequence"/>
</dbReference>
<dbReference type="Gene3D" id="6.10.250.1620">
    <property type="match status" value="1"/>
</dbReference>
<dbReference type="EMBL" id="BQXS01012411">
    <property type="protein sequence ID" value="GKT22565.1"/>
    <property type="molecule type" value="Genomic_DNA"/>
</dbReference>
<evidence type="ECO:0000256" key="3">
    <source>
        <dbReference type="ARBA" id="ARBA00023065"/>
    </source>
</evidence>
<dbReference type="InterPro" id="IPR038495">
    <property type="entry name" value="ATPase_E_C"/>
</dbReference>
<keyword evidence="5" id="KW-1185">Reference proteome</keyword>
<evidence type="ECO:0000313" key="4">
    <source>
        <dbReference type="EMBL" id="GKT22565.1"/>
    </source>
</evidence>
<comment type="caution">
    <text evidence="4">The sequence shown here is derived from an EMBL/GenBank/DDBJ whole genome shotgun (WGS) entry which is preliminary data.</text>
</comment>
<name>A0ABQ5JYI1_9EUKA</name>
<accession>A0ABQ5JYI1</accession>